<keyword evidence="5 7" id="KW-0663">Pyridoxal phosphate</keyword>
<evidence type="ECO:0000256" key="2">
    <source>
        <dbReference type="ARBA" id="ARBA00009236"/>
    </source>
</evidence>
<dbReference type="HOGENOM" id="CLU_027686_0_0_6"/>
<dbReference type="PIRSF" id="PIRSF000524">
    <property type="entry name" value="SPT"/>
    <property type="match status" value="1"/>
</dbReference>
<evidence type="ECO:0000256" key="6">
    <source>
        <dbReference type="PIRSR" id="PIRSR000524-1"/>
    </source>
</evidence>
<dbReference type="RefSeq" id="WP_013791114.1">
    <property type="nucleotide sequence ID" value="NC_015556.1"/>
</dbReference>
<dbReference type="Pfam" id="PF00266">
    <property type="entry name" value="Aminotran_5"/>
    <property type="match status" value="1"/>
</dbReference>
<evidence type="ECO:0000256" key="1">
    <source>
        <dbReference type="ARBA" id="ARBA00001933"/>
    </source>
</evidence>
<dbReference type="AlphaFoldDB" id="F6A956"/>
<evidence type="ECO:0000256" key="3">
    <source>
        <dbReference type="ARBA" id="ARBA00022576"/>
    </source>
</evidence>
<organism evidence="9 10">
    <name type="scientific">Pseudomonas fulva (strain 12-X)</name>
    <dbReference type="NCBI Taxonomy" id="743720"/>
    <lineage>
        <taxon>Bacteria</taxon>
        <taxon>Pseudomonadati</taxon>
        <taxon>Pseudomonadota</taxon>
        <taxon>Gammaproteobacteria</taxon>
        <taxon>Pseudomonadales</taxon>
        <taxon>Pseudomonadaceae</taxon>
        <taxon>Pseudomonas</taxon>
    </lineage>
</organism>
<evidence type="ECO:0000256" key="5">
    <source>
        <dbReference type="ARBA" id="ARBA00022898"/>
    </source>
</evidence>
<sequence>MKATFLPINPPQRLLMGPGPINADPRVLRAMSSQLIGQYDPAMTGYMNEVMALYRGVFRSANAATLLVDGTSRAGIEAILVSAIRPGDKVLVPVFGRFGHLLCEIARRCRAEVHSIDVPWGEVFSAQQIEDAIKQVKPRLLLTVQGDTSTTMLQPLAELGEICRRHGVLFYTDATASLGGNALETDAWGLDAVSAGLQKCLGGPSGTAPITLSAAMVDVVRRRAHVEAGIRTDAHRDGEDEMIYSNYFDLGMILDYWGPERLNHHTEATSALFGARECARVLLEEGLDAAIARHKLHGDALLKGIQGMGLETFGNLEHKMNNVLGVVIPEGVHGEQVRQILLQDFGIEIGTSFGPLAGKIWRIGTMGYNARKDCVMQTLSALEAVLNRLGVRTTQGVAMQAAWDYYGESI</sequence>
<evidence type="ECO:0000313" key="10">
    <source>
        <dbReference type="Proteomes" id="UP000000686"/>
    </source>
</evidence>
<comment type="cofactor">
    <cofactor evidence="1 7">
        <name>pyridoxal 5'-phosphate</name>
        <dbReference type="ChEBI" id="CHEBI:597326"/>
    </cofactor>
</comment>
<dbReference type="GO" id="GO:0004760">
    <property type="term" value="F:L-serine-pyruvate transaminase activity"/>
    <property type="evidence" value="ECO:0007669"/>
    <property type="project" value="UniProtKB-EC"/>
</dbReference>
<comment type="similarity">
    <text evidence="2">Belongs to the class-V pyridoxal-phosphate-dependent aminotransferase family.</text>
</comment>
<feature type="domain" description="Aminotransferase class V" evidence="8">
    <location>
        <begin position="48"/>
        <end position="351"/>
    </location>
</feature>
<reference evidence="9 10" key="1">
    <citation type="submission" date="2011-04" db="EMBL/GenBank/DDBJ databases">
        <title>Complete sequence of Pseudomonas fulva 12-X.</title>
        <authorList>
            <consortium name="US DOE Joint Genome Institute"/>
            <person name="Lucas S."/>
            <person name="Han J."/>
            <person name="Lapidus A."/>
            <person name="Cheng J.-F."/>
            <person name="Goodwin L."/>
            <person name="Pitluck S."/>
            <person name="Peters L."/>
            <person name="Mikhailova N."/>
            <person name="Pagani I."/>
            <person name="Davenport K."/>
            <person name="Han C."/>
            <person name="Tapia R."/>
            <person name="Land M."/>
            <person name="Hauser L."/>
            <person name="Kyrpides N."/>
            <person name="Ivanova N."/>
            <person name="Pagani I."/>
            <person name="Lcollab F.I."/>
            <person name="Woyke T."/>
        </authorList>
    </citation>
    <scope>NUCLEOTIDE SEQUENCE [LARGE SCALE GENOMIC DNA]</scope>
    <source>
        <strain evidence="10">12-X</strain>
    </source>
</reference>
<dbReference type="GO" id="GO:0008453">
    <property type="term" value="F:alanine-glyoxylate transaminase activity"/>
    <property type="evidence" value="ECO:0007669"/>
    <property type="project" value="TreeGrafter"/>
</dbReference>
<dbReference type="OrthoDB" id="9766472at2"/>
<dbReference type="EMBL" id="CP002727">
    <property type="protein sequence ID" value="AEF21983.1"/>
    <property type="molecule type" value="Genomic_DNA"/>
</dbReference>
<dbReference type="PANTHER" id="PTHR21152:SF40">
    <property type="entry name" value="ALANINE--GLYOXYLATE AMINOTRANSFERASE"/>
    <property type="match status" value="1"/>
</dbReference>
<dbReference type="InterPro" id="IPR015421">
    <property type="entry name" value="PyrdxlP-dep_Trfase_major"/>
</dbReference>
<keyword evidence="10" id="KW-1185">Reference proteome</keyword>
<dbReference type="PANTHER" id="PTHR21152">
    <property type="entry name" value="AMINOTRANSFERASE CLASS V"/>
    <property type="match status" value="1"/>
</dbReference>
<evidence type="ECO:0000256" key="4">
    <source>
        <dbReference type="ARBA" id="ARBA00022679"/>
    </source>
</evidence>
<dbReference type="Gene3D" id="3.40.640.10">
    <property type="entry name" value="Type I PLP-dependent aspartate aminotransferase-like (Major domain)"/>
    <property type="match status" value="1"/>
</dbReference>
<evidence type="ECO:0000259" key="8">
    <source>
        <dbReference type="Pfam" id="PF00266"/>
    </source>
</evidence>
<feature type="modified residue" description="N6-(pyridoxal phosphate)lysine" evidence="7">
    <location>
        <position position="199"/>
    </location>
</feature>
<name>F6A956_PSEF1</name>
<evidence type="ECO:0000313" key="9">
    <source>
        <dbReference type="EMBL" id="AEF21983.1"/>
    </source>
</evidence>
<dbReference type="InterPro" id="IPR015422">
    <property type="entry name" value="PyrdxlP-dep_Trfase_small"/>
</dbReference>
<proteinExistence type="inferred from homology"/>
<dbReference type="Gene3D" id="3.90.1150.10">
    <property type="entry name" value="Aspartate Aminotransferase, domain 1"/>
    <property type="match status" value="1"/>
</dbReference>
<dbReference type="FunFam" id="3.40.640.10:FF:000027">
    <property type="entry name" value="Serine--pyruvate aminotransferase, mitochondrial"/>
    <property type="match status" value="1"/>
</dbReference>
<keyword evidence="3 9" id="KW-0032">Aminotransferase</keyword>
<dbReference type="InterPro" id="IPR000192">
    <property type="entry name" value="Aminotrans_V_dom"/>
</dbReference>
<evidence type="ECO:0000256" key="7">
    <source>
        <dbReference type="PIRSR" id="PIRSR000524-50"/>
    </source>
</evidence>
<feature type="binding site" evidence="6">
    <location>
        <position position="362"/>
    </location>
    <ligand>
        <name>substrate</name>
    </ligand>
</feature>
<dbReference type="InterPro" id="IPR015424">
    <property type="entry name" value="PyrdxlP-dep_Trfase"/>
</dbReference>
<dbReference type="InterPro" id="IPR024169">
    <property type="entry name" value="SP_NH2Trfase/AEP_transaminase"/>
</dbReference>
<dbReference type="KEGG" id="pfv:Psefu_2012"/>
<dbReference type="SUPFAM" id="SSF53383">
    <property type="entry name" value="PLP-dependent transferases"/>
    <property type="match status" value="1"/>
</dbReference>
<gene>
    <name evidence="9" type="ordered locus">Psefu_2012</name>
</gene>
<accession>F6A956</accession>
<dbReference type="eggNOG" id="COG0075">
    <property type="taxonomic scope" value="Bacteria"/>
</dbReference>
<keyword evidence="9" id="KW-0670">Pyruvate</keyword>
<dbReference type="EC" id="2.6.1.51" evidence="9"/>
<dbReference type="GO" id="GO:0019265">
    <property type="term" value="P:glycine biosynthetic process, by transamination of glyoxylate"/>
    <property type="evidence" value="ECO:0007669"/>
    <property type="project" value="TreeGrafter"/>
</dbReference>
<protein>
    <submittedName>
        <fullName evidence="9">Serine--pyruvate transaminase</fullName>
        <ecNumber evidence="9">2.6.1.51</ecNumber>
    </submittedName>
</protein>
<keyword evidence="4 9" id="KW-0808">Transferase</keyword>
<dbReference type="STRING" id="743720.Psefu_2012"/>
<dbReference type="Proteomes" id="UP000000686">
    <property type="component" value="Chromosome"/>
</dbReference>